<reference evidence="4" key="1">
    <citation type="submission" date="2021-01" db="EMBL/GenBank/DDBJ databases">
        <authorList>
            <person name="Corre E."/>
            <person name="Pelletier E."/>
            <person name="Niang G."/>
            <person name="Scheremetjew M."/>
            <person name="Finn R."/>
            <person name="Kale V."/>
            <person name="Holt S."/>
            <person name="Cochrane G."/>
            <person name="Meng A."/>
            <person name="Brown T."/>
            <person name="Cohen L."/>
        </authorList>
    </citation>
    <scope>NUCLEOTIDE SEQUENCE</scope>
    <source>
        <strain evidence="4">NIES-381</strain>
    </source>
</reference>
<name>A0A7S1J953_9EUGL</name>
<feature type="coiled-coil region" evidence="2">
    <location>
        <begin position="993"/>
        <end position="1044"/>
    </location>
</feature>
<feature type="region of interest" description="Disordered" evidence="3">
    <location>
        <begin position="963"/>
        <end position="991"/>
    </location>
</feature>
<dbReference type="PANTHER" id="PTHR43215">
    <property type="entry name" value="RADIAL SPOKE HEAD 1 HOMOLOG"/>
    <property type="match status" value="1"/>
</dbReference>
<feature type="coiled-coil region" evidence="2">
    <location>
        <begin position="473"/>
        <end position="552"/>
    </location>
</feature>
<feature type="compositionally biased region" description="Low complexity" evidence="3">
    <location>
        <begin position="1098"/>
        <end position="1112"/>
    </location>
</feature>
<dbReference type="Pfam" id="PF02493">
    <property type="entry name" value="MORN"/>
    <property type="match status" value="14"/>
</dbReference>
<dbReference type="Gene3D" id="1.20.5.340">
    <property type="match status" value="1"/>
</dbReference>
<dbReference type="AlphaFoldDB" id="A0A7S1J953"/>
<dbReference type="SMART" id="SM00698">
    <property type="entry name" value="MORN"/>
    <property type="match status" value="14"/>
</dbReference>
<protein>
    <submittedName>
        <fullName evidence="4">Uncharacterized protein</fullName>
    </submittedName>
</protein>
<organism evidence="4">
    <name type="scientific">Eutreptiella gymnastica</name>
    <dbReference type="NCBI Taxonomy" id="73025"/>
    <lineage>
        <taxon>Eukaryota</taxon>
        <taxon>Discoba</taxon>
        <taxon>Euglenozoa</taxon>
        <taxon>Euglenida</taxon>
        <taxon>Spirocuta</taxon>
        <taxon>Euglenophyceae</taxon>
        <taxon>Eutreptiales</taxon>
        <taxon>Eutreptiaceae</taxon>
        <taxon>Eutreptiella</taxon>
    </lineage>
</organism>
<proteinExistence type="predicted"/>
<feature type="region of interest" description="Disordered" evidence="3">
    <location>
        <begin position="1087"/>
        <end position="1142"/>
    </location>
</feature>
<keyword evidence="2" id="KW-0175">Coiled coil</keyword>
<feature type="compositionally biased region" description="Low complexity" evidence="3">
    <location>
        <begin position="13"/>
        <end position="40"/>
    </location>
</feature>
<dbReference type="PANTHER" id="PTHR43215:SF14">
    <property type="entry name" value="RADIAL SPOKE HEAD 1 HOMOLOG"/>
    <property type="match status" value="1"/>
</dbReference>
<dbReference type="GO" id="GO:0005829">
    <property type="term" value="C:cytosol"/>
    <property type="evidence" value="ECO:0007669"/>
    <property type="project" value="TreeGrafter"/>
</dbReference>
<dbReference type="Gene3D" id="2.20.110.10">
    <property type="entry name" value="Histone H3 K4-specific methyltransferase SET7/9 N-terminal domain"/>
    <property type="match status" value="5"/>
</dbReference>
<feature type="region of interest" description="Disordered" evidence="3">
    <location>
        <begin position="1"/>
        <end position="50"/>
    </location>
</feature>
<evidence type="ECO:0000256" key="2">
    <source>
        <dbReference type="SAM" id="Coils"/>
    </source>
</evidence>
<evidence type="ECO:0000256" key="3">
    <source>
        <dbReference type="SAM" id="MobiDB-lite"/>
    </source>
</evidence>
<dbReference type="EMBL" id="HBGA01127199">
    <property type="protein sequence ID" value="CAD9035862.1"/>
    <property type="molecule type" value="Transcribed_RNA"/>
</dbReference>
<sequence>MVVTTTARKGSTAKKPAPSAKKPAPKQSTKAADAATASKKGSSDDKVKSALNSLPGAKTAEEVMRNAAQIQARAAINQAAQAKAVTTTTGEHYEGSLADDGKRHGQGTLTWANGNQYKGEWVQGRMTGQAIFTYGGQGGDVYEGSFLNDKKHGPGQYVFANGNTYVGNFENDKRHGHGEYRWVCGDTYVGDWHEGKMHGKGVTTYANGNQYEGYFKEDRRDGHGKLVCVDGLTFDGMWKNNMRNGEGVLTFPNGDKYVGGWLDDQKHGKGKDTFVNGNFFEGVYAHNQKSGYGVMTFANRDIYEGEWSQDTMHGRGTYKFNNGYMYEGMWQHDLRHGHGVYKYNNTVYDGEWVEDKRHGKGCMTIDDGVETYTGEWKGGKMDGKFVVAIKKPTPCTYEGEWKVGQPCNLGSFKFENSHFVGKWEEHKSKSKGKNEILNMISEVEGEPPDPKITVQKDSDDREERRWNEQCLYVESLQRDQASLIQQLNLMQEDKDEALRQREQNMELHRALKAGQLELELALDKNKQLSETLVALQDQLQKQTASVSKLEELITTSHAQSQAFKTDLTDREKVWSEMKAELEGNLADKESKIEELLKQVSQVQASDVAEAGMVSQLQQDLKEAEAKLEGLKQELANTQGSVSGTQTQLGDAQQELVSVKEQLASAHQQFTGAQEDILVLQNKLKSADAEAKATDAEAKAQQATANGLLREKDTLLSELEKRIANLQLELSAAKSQHAQQEEAEEVVDRRNQAIRERDHKISQLEMQINDLKQENAATAGEVLTAQEWARKMKEDALAAQAKCQELETLAGPSKQHIAALEERVADLNEQLRQANDRPAQSTRKTSIGPTVREIELERQLALLQQALEDAEEENRKKMEDMKPQLVILESLREAKSDAEADYRVAKQTISGLKEELSSEKKRRKRAEKLLNSGEDQSAESYKNQVVILRSELERKTAEIAGLHSQLDTHDQYSKQHDSRFQGHSSSDPESDGRVQMLERKVAELLKKMEEKDQILKYQAEEIRKVTQLQAQLQVARDKLEVMNASSEVNGIKEMTRLLSAQSQFDNRRLLSLDHDQRNVELQREMLSRTNNHNRMLDNRSSSFTQSSFSSSFGPPKPTPPTRPQGPPSGKPVSRGSRKPELDL</sequence>
<feature type="compositionally biased region" description="Basic and acidic residues" evidence="3">
    <location>
        <begin position="965"/>
        <end position="979"/>
    </location>
</feature>
<feature type="compositionally biased region" description="Pro residues" evidence="3">
    <location>
        <begin position="1113"/>
        <end position="1128"/>
    </location>
</feature>
<evidence type="ECO:0000256" key="1">
    <source>
        <dbReference type="ARBA" id="ARBA00022737"/>
    </source>
</evidence>
<feature type="region of interest" description="Disordered" evidence="3">
    <location>
        <begin position="912"/>
        <end position="934"/>
    </location>
</feature>
<keyword evidence="1" id="KW-0677">Repeat</keyword>
<evidence type="ECO:0000313" key="4">
    <source>
        <dbReference type="EMBL" id="CAD9035862.1"/>
    </source>
</evidence>
<dbReference type="InterPro" id="IPR003409">
    <property type="entry name" value="MORN"/>
</dbReference>
<dbReference type="SUPFAM" id="SSF57997">
    <property type="entry name" value="Tropomyosin"/>
    <property type="match status" value="1"/>
</dbReference>
<accession>A0A7S1J953</accession>
<gene>
    <name evidence="4" type="ORF">EGYM00392_LOCUS47016</name>
</gene>
<dbReference type="SUPFAM" id="SSF82185">
    <property type="entry name" value="Histone H3 K4-specific methyltransferase SET7/9 N-terminal domain"/>
    <property type="match status" value="4"/>
</dbReference>